<gene>
    <name evidence="1" type="ORF">SAMN05216378_3784</name>
</gene>
<reference evidence="2" key="1">
    <citation type="submission" date="2016-10" db="EMBL/GenBank/DDBJ databases">
        <authorList>
            <person name="Varghese N."/>
            <person name="Submissions S."/>
        </authorList>
    </citation>
    <scope>NUCLEOTIDE SEQUENCE [LARGE SCALE GENOMIC DNA]</scope>
    <source>
        <strain evidence="2">CGMCC 1.10784</strain>
    </source>
</reference>
<accession>A0A1I2C383</accession>
<dbReference type="AlphaFoldDB" id="A0A1I2C383"/>
<protein>
    <submittedName>
        <fullName evidence="1">Uncharacterized protein</fullName>
    </submittedName>
</protein>
<keyword evidence="2" id="KW-1185">Reference proteome</keyword>
<dbReference type="EMBL" id="FOMT01000003">
    <property type="protein sequence ID" value="SFE62896.1"/>
    <property type="molecule type" value="Genomic_DNA"/>
</dbReference>
<name>A0A1I2C383_9BACL</name>
<dbReference type="Proteomes" id="UP000198855">
    <property type="component" value="Unassembled WGS sequence"/>
</dbReference>
<evidence type="ECO:0000313" key="2">
    <source>
        <dbReference type="Proteomes" id="UP000198855"/>
    </source>
</evidence>
<proteinExistence type="predicted"/>
<evidence type="ECO:0000313" key="1">
    <source>
        <dbReference type="EMBL" id="SFE62896.1"/>
    </source>
</evidence>
<organism evidence="1 2">
    <name type="scientific">Paenibacillus catalpae</name>
    <dbReference type="NCBI Taxonomy" id="1045775"/>
    <lineage>
        <taxon>Bacteria</taxon>
        <taxon>Bacillati</taxon>
        <taxon>Bacillota</taxon>
        <taxon>Bacilli</taxon>
        <taxon>Bacillales</taxon>
        <taxon>Paenibacillaceae</taxon>
        <taxon>Paenibacillus</taxon>
    </lineage>
</organism>
<sequence>MSNMAGKAEQGDSKGDSTTAVALYRPYKFYNTSPRDFVFVNLDTAESSDNNPYMWRNRVLIAIYNVTHYKCPRQQHLYNQSRIYSGFFYFLYRSSCRQLKTRTSIQSRI</sequence>